<feature type="domain" description="SCP" evidence="1">
    <location>
        <begin position="33"/>
        <end position="146"/>
    </location>
</feature>
<dbReference type="InterPro" id="IPR014044">
    <property type="entry name" value="CAP_dom"/>
</dbReference>
<gene>
    <name evidence="2" type="ORF">NOF55_02645</name>
</gene>
<evidence type="ECO:0000313" key="3">
    <source>
        <dbReference type="Proteomes" id="UP001208771"/>
    </source>
</evidence>
<dbReference type="Proteomes" id="UP001208771">
    <property type="component" value="Unassembled WGS sequence"/>
</dbReference>
<dbReference type="InterPro" id="IPR035940">
    <property type="entry name" value="CAP_sf"/>
</dbReference>
<proteinExistence type="predicted"/>
<dbReference type="AlphaFoldDB" id="A0AAE3SV57"/>
<sequence>MAIGSLCALVACTGMQPQRSFTGTAEDRTAEALGAVNELRASKGLPALAAAQPTRAAALDQARRMAANGQMKHLMGLGDSFGARMRAANVPLPAAENIAAGQQATDAAVKAWIASPRHLENMLGPSYTALGVAVARDPASGNRPYWAMVLSR</sequence>
<reference evidence="2" key="1">
    <citation type="submission" date="2022-07" db="EMBL/GenBank/DDBJ databases">
        <title>Ectorhizobium quercum gen.nov., sp. nov.</title>
        <authorList>
            <person name="Ma T."/>
            <person name="Li Y."/>
        </authorList>
    </citation>
    <scope>NUCLEOTIDE SEQUENCE</scope>
    <source>
        <strain evidence="2">BDR2-2</strain>
    </source>
</reference>
<dbReference type="PANTHER" id="PTHR31157">
    <property type="entry name" value="SCP DOMAIN-CONTAINING PROTEIN"/>
    <property type="match status" value="1"/>
</dbReference>
<evidence type="ECO:0000313" key="2">
    <source>
        <dbReference type="EMBL" id="MCX8995995.1"/>
    </source>
</evidence>
<organism evidence="2 3">
    <name type="scientific">Ectorhizobium quercum</name>
    <dbReference type="NCBI Taxonomy" id="2965071"/>
    <lineage>
        <taxon>Bacteria</taxon>
        <taxon>Pseudomonadati</taxon>
        <taxon>Pseudomonadota</taxon>
        <taxon>Alphaproteobacteria</taxon>
        <taxon>Hyphomicrobiales</taxon>
        <taxon>Rhizobiaceae</taxon>
        <taxon>Ectorhizobium</taxon>
    </lineage>
</organism>
<dbReference type="EMBL" id="JANFPI010000001">
    <property type="protein sequence ID" value="MCX8995995.1"/>
    <property type="molecule type" value="Genomic_DNA"/>
</dbReference>
<accession>A0AAE3SV57</accession>
<evidence type="ECO:0000259" key="1">
    <source>
        <dbReference type="Pfam" id="PF00188"/>
    </source>
</evidence>
<keyword evidence="3" id="KW-1185">Reference proteome</keyword>
<dbReference type="SUPFAM" id="SSF55797">
    <property type="entry name" value="PR-1-like"/>
    <property type="match status" value="1"/>
</dbReference>
<name>A0AAE3SV57_9HYPH</name>
<dbReference type="Gene3D" id="3.40.33.10">
    <property type="entry name" value="CAP"/>
    <property type="match status" value="1"/>
</dbReference>
<dbReference type="PANTHER" id="PTHR31157:SF1">
    <property type="entry name" value="SCP DOMAIN-CONTAINING PROTEIN"/>
    <property type="match status" value="1"/>
</dbReference>
<dbReference type="CDD" id="cd05379">
    <property type="entry name" value="CAP_bacterial"/>
    <property type="match status" value="1"/>
</dbReference>
<dbReference type="Pfam" id="PF00188">
    <property type="entry name" value="CAP"/>
    <property type="match status" value="1"/>
</dbReference>
<comment type="caution">
    <text evidence="2">The sequence shown here is derived from an EMBL/GenBank/DDBJ whole genome shotgun (WGS) entry which is preliminary data.</text>
</comment>
<dbReference type="RefSeq" id="WP_306410179.1">
    <property type="nucleotide sequence ID" value="NZ_JANFPI010000001.1"/>
</dbReference>
<protein>
    <submittedName>
        <fullName evidence="2">CAP domain-containing protein</fullName>
    </submittedName>
</protein>